<evidence type="ECO:0000313" key="3">
    <source>
        <dbReference type="Proteomes" id="UP000471364"/>
    </source>
</evidence>
<evidence type="ECO:0000313" key="2">
    <source>
        <dbReference type="EMBL" id="KAB1095275.1"/>
    </source>
</evidence>
<comment type="caution">
    <text evidence="2">The sequence shown here is derived from an EMBL/GenBank/DDBJ whole genome shotgun (WGS) entry which is preliminary data.</text>
</comment>
<evidence type="ECO:0000256" key="1">
    <source>
        <dbReference type="SAM" id="MobiDB-lite"/>
    </source>
</evidence>
<dbReference type="InterPro" id="IPR006944">
    <property type="entry name" value="Phage/GTA_portal"/>
</dbReference>
<dbReference type="RefSeq" id="WP_151016305.1">
    <property type="nucleotide sequence ID" value="NZ_CBDRJA010000012.1"/>
</dbReference>
<gene>
    <name evidence="2" type="ORF">F6X54_33420</name>
</gene>
<dbReference type="Proteomes" id="UP000471364">
    <property type="component" value="Unassembled WGS sequence"/>
</dbReference>
<organism evidence="2 3">
    <name type="scientific">Micromonospora aurantiaca</name>
    <name type="common">nom. illeg.</name>
    <dbReference type="NCBI Taxonomy" id="47850"/>
    <lineage>
        <taxon>Bacteria</taxon>
        <taxon>Bacillati</taxon>
        <taxon>Actinomycetota</taxon>
        <taxon>Actinomycetes</taxon>
        <taxon>Micromonosporales</taxon>
        <taxon>Micromonosporaceae</taxon>
        <taxon>Micromonospora</taxon>
    </lineage>
</organism>
<accession>A0ABQ6U6T5</accession>
<feature type="compositionally biased region" description="Pro residues" evidence="1">
    <location>
        <begin position="388"/>
        <end position="398"/>
    </location>
</feature>
<name>A0ABQ6U6T5_9ACTN</name>
<sequence>MAGPPLMGLLFPARKRAAAVTGPVIPPRGGGPGVDPASINDDKALRHSAVWACRRLRANLISTLPVDVFRRVDGYQVELPKPPVLVEPGGERWRWIPWVHASQWELDGSGNAIGLITEVNALGLPSRIDLYPSSACSVRKPKGSTEYKYRIDGKEYDADKVWHEVQYPVPGLPVGLSPIAYAAWSISEGLSMQQFALDWFGGAGVPKARLKHTQRKIDPKEAGIMKDRHNAAIRNGDLFVHGVDWEYDFMQAEAAGNEFIDGRRINVPDIARYFDCPVDLIEAAVSAPGSLRYETTVTRNLQFLIMALGPAIIRREDAWSAGLLPRPRYVKLNTDALLRMDPQTQAKVIDMRIKNRTLTVTRARELYNEKPLTPGEIAEFETLFGPPRSQPALPPPQTPARGAEPVNPLSAVPYDNSAAWAATYGEGPL</sequence>
<dbReference type="Pfam" id="PF04860">
    <property type="entry name" value="Phage_portal"/>
    <property type="match status" value="1"/>
</dbReference>
<proteinExistence type="predicted"/>
<protein>
    <submittedName>
        <fullName evidence="2">Phage portal protein</fullName>
    </submittedName>
</protein>
<reference evidence="2 3" key="1">
    <citation type="submission" date="2019-09" db="EMBL/GenBank/DDBJ databases">
        <title>High taxonomic diversity of Micromonospora strains isolated from Medicago sativa nodules in different geographical locations.</title>
        <authorList>
            <person name="Martinez-Hidalgo P."/>
            <person name="Flores-Felix J.D."/>
            <person name="Velazquez E."/>
            <person name="Brau L."/>
            <person name="Trujillo M.E."/>
            <person name="Martinez-Molina E."/>
        </authorList>
    </citation>
    <scope>NUCLEOTIDE SEQUENCE [LARGE SCALE GENOMIC DNA]</scope>
    <source>
        <strain evidence="2 3">ALFB5</strain>
    </source>
</reference>
<dbReference type="EMBL" id="WAAR01000308">
    <property type="protein sequence ID" value="KAB1095275.1"/>
    <property type="molecule type" value="Genomic_DNA"/>
</dbReference>
<keyword evidence="3" id="KW-1185">Reference proteome</keyword>
<feature type="region of interest" description="Disordered" evidence="1">
    <location>
        <begin position="384"/>
        <end position="412"/>
    </location>
</feature>